<evidence type="ECO:0000313" key="3">
    <source>
        <dbReference type="Proteomes" id="UP001367676"/>
    </source>
</evidence>
<dbReference type="AlphaFoldDB" id="A0AAN9U3I0"/>
<proteinExistence type="predicted"/>
<organism evidence="2 3">
    <name type="scientific">Parthenolecanium corni</name>
    <dbReference type="NCBI Taxonomy" id="536013"/>
    <lineage>
        <taxon>Eukaryota</taxon>
        <taxon>Metazoa</taxon>
        <taxon>Ecdysozoa</taxon>
        <taxon>Arthropoda</taxon>
        <taxon>Hexapoda</taxon>
        <taxon>Insecta</taxon>
        <taxon>Pterygota</taxon>
        <taxon>Neoptera</taxon>
        <taxon>Paraneoptera</taxon>
        <taxon>Hemiptera</taxon>
        <taxon>Sternorrhyncha</taxon>
        <taxon>Coccoidea</taxon>
        <taxon>Coccidae</taxon>
        <taxon>Parthenolecanium</taxon>
    </lineage>
</organism>
<evidence type="ECO:0000313" key="2">
    <source>
        <dbReference type="EMBL" id="KAK7605504.1"/>
    </source>
</evidence>
<accession>A0AAN9U3I0</accession>
<evidence type="ECO:0000256" key="1">
    <source>
        <dbReference type="SAM" id="MobiDB-lite"/>
    </source>
</evidence>
<name>A0AAN9U3I0_9HEMI</name>
<dbReference type="EMBL" id="JBBCAQ010000002">
    <property type="protein sequence ID" value="KAK7605504.1"/>
    <property type="molecule type" value="Genomic_DNA"/>
</dbReference>
<gene>
    <name evidence="2" type="ORF">V9T40_007362</name>
</gene>
<dbReference type="Proteomes" id="UP001367676">
    <property type="component" value="Unassembled WGS sequence"/>
</dbReference>
<sequence>MDEVGNGYPVCGAGACATLWWCGGARSKNVNHDDRLGAQTVATSRRAPGINYPDRKQKSSSSSSSRSIDDKSETLVLLRHDGIQCGEYHFVYAECVFPLPTLAEASLSLCPGSGPGPEYHFARIVETIRHLRCQFQSNATSDLVHIVHTVVPMHFCALPPLKREGVVF</sequence>
<feature type="region of interest" description="Disordered" evidence="1">
    <location>
        <begin position="40"/>
        <end position="67"/>
    </location>
</feature>
<reference evidence="2 3" key="1">
    <citation type="submission" date="2024-03" db="EMBL/GenBank/DDBJ databases">
        <title>Adaptation during the transition from Ophiocordyceps entomopathogen to insect associate is accompanied by gene loss and intensified selection.</title>
        <authorList>
            <person name="Ward C.M."/>
            <person name="Onetto C.A."/>
            <person name="Borneman A.R."/>
        </authorList>
    </citation>
    <scope>NUCLEOTIDE SEQUENCE [LARGE SCALE GENOMIC DNA]</scope>
    <source>
        <strain evidence="2">AWRI1</strain>
        <tissue evidence="2">Single Adult Female</tissue>
    </source>
</reference>
<keyword evidence="3" id="KW-1185">Reference proteome</keyword>
<comment type="caution">
    <text evidence="2">The sequence shown here is derived from an EMBL/GenBank/DDBJ whole genome shotgun (WGS) entry which is preliminary data.</text>
</comment>
<protein>
    <submittedName>
        <fullName evidence="2">Uncharacterized protein</fullName>
    </submittedName>
</protein>